<accession>A0A4Z0H9Y7</accession>
<organism evidence="1 2">
    <name type="scientific">Streptomyces palmae</name>
    <dbReference type="NCBI Taxonomy" id="1701085"/>
    <lineage>
        <taxon>Bacteria</taxon>
        <taxon>Bacillati</taxon>
        <taxon>Actinomycetota</taxon>
        <taxon>Actinomycetes</taxon>
        <taxon>Kitasatosporales</taxon>
        <taxon>Streptomycetaceae</taxon>
        <taxon>Streptomyces</taxon>
    </lineage>
</organism>
<protein>
    <submittedName>
        <fullName evidence="1">SRPBCC family protein</fullName>
    </submittedName>
</protein>
<sequence>MAVLNVQERRIQVPSERVGALTDRLVSADDPLWRGRSWPRMVLDRGLRVGSRGGHGPIRYSVEAYVPGQRVRFRFSAPRGFEGIREFVVQPAEPGATVLRHVIAMRLHGSARLSWPPALRRLHDALIEECLDRAGYAFGRGDGGRAERSAYVRLLRYLSARTARRSVDASAPTSLRTG</sequence>
<dbReference type="Proteomes" id="UP000297948">
    <property type="component" value="Unassembled WGS sequence"/>
</dbReference>
<proteinExistence type="predicted"/>
<evidence type="ECO:0000313" key="2">
    <source>
        <dbReference type="Proteomes" id="UP000297948"/>
    </source>
</evidence>
<dbReference type="SUPFAM" id="SSF55961">
    <property type="entry name" value="Bet v1-like"/>
    <property type="match status" value="1"/>
</dbReference>
<evidence type="ECO:0000313" key="1">
    <source>
        <dbReference type="EMBL" id="TGB09175.1"/>
    </source>
</evidence>
<dbReference type="OrthoDB" id="7067492at2"/>
<comment type="caution">
    <text evidence="1">The sequence shown here is derived from an EMBL/GenBank/DDBJ whole genome shotgun (WGS) entry which is preliminary data.</text>
</comment>
<keyword evidence="2" id="KW-1185">Reference proteome</keyword>
<dbReference type="RefSeq" id="WP_135339395.1">
    <property type="nucleotide sequence ID" value="NZ_JBHLTX010000017.1"/>
</dbReference>
<reference evidence="1 2" key="1">
    <citation type="submission" date="2019-03" db="EMBL/GenBank/DDBJ databases">
        <authorList>
            <person name="Gonzalez-Pimentel J.L."/>
        </authorList>
    </citation>
    <scope>NUCLEOTIDE SEQUENCE [LARGE SCALE GENOMIC DNA]</scope>
    <source>
        <strain evidence="1 2">JCM 31289</strain>
    </source>
</reference>
<dbReference type="AlphaFoldDB" id="A0A4Z0H9Y7"/>
<gene>
    <name evidence="1" type="ORF">E4099_14175</name>
</gene>
<name>A0A4Z0H9Y7_9ACTN</name>
<dbReference type="EMBL" id="SRID01000109">
    <property type="protein sequence ID" value="TGB09175.1"/>
    <property type="molecule type" value="Genomic_DNA"/>
</dbReference>